<dbReference type="AlphaFoldDB" id="A0A9W8LX34"/>
<accession>A0A9W8LX34</accession>
<gene>
    <name evidence="5" type="ORF">IWW36_006199</name>
</gene>
<dbReference type="Pfam" id="PF00026">
    <property type="entry name" value="Asp"/>
    <property type="match status" value="1"/>
</dbReference>
<evidence type="ECO:0000256" key="3">
    <source>
        <dbReference type="SAM" id="MobiDB-lite"/>
    </source>
</evidence>
<dbReference type="InterPro" id="IPR021109">
    <property type="entry name" value="Peptidase_aspartic_dom_sf"/>
</dbReference>
<dbReference type="InterPro" id="IPR033121">
    <property type="entry name" value="PEPTIDASE_A1"/>
</dbReference>
<evidence type="ECO:0000256" key="2">
    <source>
        <dbReference type="PIRSR" id="PIRSR601461-2"/>
    </source>
</evidence>
<dbReference type="Proteomes" id="UP001139887">
    <property type="component" value="Unassembled WGS sequence"/>
</dbReference>
<feature type="compositionally biased region" description="Basic and acidic residues" evidence="3">
    <location>
        <begin position="15"/>
        <end position="27"/>
    </location>
</feature>
<evidence type="ECO:0000256" key="1">
    <source>
        <dbReference type="ARBA" id="ARBA00007447"/>
    </source>
</evidence>
<dbReference type="InterPro" id="IPR001461">
    <property type="entry name" value="Aspartic_peptidase_A1"/>
</dbReference>
<protein>
    <recommendedName>
        <fullName evidence="4">Peptidase A1 domain-containing protein</fullName>
    </recommendedName>
</protein>
<organism evidence="5 6">
    <name type="scientific">Coemansia brasiliensis</name>
    <dbReference type="NCBI Taxonomy" id="2650707"/>
    <lineage>
        <taxon>Eukaryota</taxon>
        <taxon>Fungi</taxon>
        <taxon>Fungi incertae sedis</taxon>
        <taxon>Zoopagomycota</taxon>
        <taxon>Kickxellomycotina</taxon>
        <taxon>Kickxellomycetes</taxon>
        <taxon>Kickxellales</taxon>
        <taxon>Kickxellaceae</taxon>
        <taxon>Coemansia</taxon>
    </lineage>
</organism>
<dbReference type="GO" id="GO:0006508">
    <property type="term" value="P:proteolysis"/>
    <property type="evidence" value="ECO:0007669"/>
    <property type="project" value="InterPro"/>
</dbReference>
<comment type="caution">
    <text evidence="5">The sequence shown here is derived from an EMBL/GenBank/DDBJ whole genome shotgun (WGS) entry which is preliminary data.</text>
</comment>
<keyword evidence="6" id="KW-1185">Reference proteome</keyword>
<keyword evidence="2" id="KW-1015">Disulfide bond</keyword>
<name>A0A9W8LX34_9FUNG</name>
<dbReference type="GO" id="GO:0004190">
    <property type="term" value="F:aspartic-type endopeptidase activity"/>
    <property type="evidence" value="ECO:0007669"/>
    <property type="project" value="InterPro"/>
</dbReference>
<dbReference type="PANTHER" id="PTHR47966:SF51">
    <property type="entry name" value="BETA-SITE APP-CLEAVING ENZYME, ISOFORM A-RELATED"/>
    <property type="match status" value="1"/>
</dbReference>
<evidence type="ECO:0000313" key="5">
    <source>
        <dbReference type="EMBL" id="KAJ2841622.1"/>
    </source>
</evidence>
<proteinExistence type="inferred from homology"/>
<evidence type="ECO:0000259" key="4">
    <source>
        <dbReference type="PROSITE" id="PS51767"/>
    </source>
</evidence>
<feature type="region of interest" description="Disordered" evidence="3">
    <location>
        <begin position="1"/>
        <end position="41"/>
    </location>
</feature>
<comment type="similarity">
    <text evidence="1">Belongs to the peptidase A1 family.</text>
</comment>
<dbReference type="SUPFAM" id="SSF50630">
    <property type="entry name" value="Acid proteases"/>
    <property type="match status" value="1"/>
</dbReference>
<feature type="non-terminal residue" evidence="5">
    <location>
        <position position="1"/>
    </location>
</feature>
<dbReference type="PRINTS" id="PR00792">
    <property type="entry name" value="PEPSIN"/>
</dbReference>
<feature type="disulfide bond" evidence="2">
    <location>
        <begin position="79"/>
        <end position="114"/>
    </location>
</feature>
<evidence type="ECO:0000313" key="6">
    <source>
        <dbReference type="Proteomes" id="UP001139887"/>
    </source>
</evidence>
<feature type="domain" description="Peptidase A1" evidence="4">
    <location>
        <begin position="1"/>
        <end position="151"/>
    </location>
</feature>
<dbReference type="EMBL" id="JANBUW010002107">
    <property type="protein sequence ID" value="KAJ2841622.1"/>
    <property type="molecule type" value="Genomic_DNA"/>
</dbReference>
<dbReference type="PANTHER" id="PTHR47966">
    <property type="entry name" value="BETA-SITE APP-CLEAVING ENZYME, ISOFORM A-RELATED"/>
    <property type="match status" value="1"/>
</dbReference>
<sequence>ARKKAKEGDYDMDLDEKRRHPPKDTSPKIKKLLPTQSNDAPETSAIMDTGTSFLLGDPNSIKLISRIIGADFRTGDMSCAHLSDLKSFWISLGGFKFEIAPEHYVYRDPVKKTCSSAWVPSYDSPFWVLGDSFLRAYYAVFDMKDKKVGLAPINMPLRHF</sequence>
<dbReference type="Gene3D" id="2.40.70.10">
    <property type="entry name" value="Acid Proteases"/>
    <property type="match status" value="1"/>
</dbReference>
<dbReference type="PROSITE" id="PS51767">
    <property type="entry name" value="PEPTIDASE_A1"/>
    <property type="match status" value="1"/>
</dbReference>
<dbReference type="OrthoDB" id="15189at2759"/>
<reference evidence="5" key="1">
    <citation type="submission" date="2022-07" db="EMBL/GenBank/DDBJ databases">
        <title>Phylogenomic reconstructions and comparative analyses of Kickxellomycotina fungi.</title>
        <authorList>
            <person name="Reynolds N.K."/>
            <person name="Stajich J.E."/>
            <person name="Barry K."/>
            <person name="Grigoriev I.V."/>
            <person name="Crous P."/>
            <person name="Smith M.E."/>
        </authorList>
    </citation>
    <scope>NUCLEOTIDE SEQUENCE</scope>
    <source>
        <strain evidence="5">NRRL 1566</strain>
    </source>
</reference>